<organism evidence="10 11">
    <name type="scientific">Tremella mesenterica</name>
    <name type="common">Jelly fungus</name>
    <dbReference type="NCBI Taxonomy" id="5217"/>
    <lineage>
        <taxon>Eukaryota</taxon>
        <taxon>Fungi</taxon>
        <taxon>Dikarya</taxon>
        <taxon>Basidiomycota</taxon>
        <taxon>Agaricomycotina</taxon>
        <taxon>Tremellomycetes</taxon>
        <taxon>Tremellales</taxon>
        <taxon>Tremellaceae</taxon>
        <taxon>Tremella</taxon>
    </lineage>
</organism>
<evidence type="ECO:0000313" key="10">
    <source>
        <dbReference type="EMBL" id="RXK38884.1"/>
    </source>
</evidence>
<evidence type="ECO:0000256" key="4">
    <source>
        <dbReference type="ARBA" id="ARBA00023015"/>
    </source>
</evidence>
<dbReference type="CDD" id="cd00067">
    <property type="entry name" value="GAL4"/>
    <property type="match status" value="1"/>
</dbReference>
<dbReference type="STRING" id="5217.A0A4Q1BM43"/>
<dbReference type="SMART" id="SM00906">
    <property type="entry name" value="Fungal_trans"/>
    <property type="match status" value="1"/>
</dbReference>
<reference evidence="10 11" key="1">
    <citation type="submission" date="2016-06" db="EMBL/GenBank/DDBJ databases">
        <title>Evolution of pathogenesis and genome organization in the Tremellales.</title>
        <authorList>
            <person name="Cuomo C."/>
            <person name="Litvintseva A."/>
            <person name="Heitman J."/>
            <person name="Chen Y."/>
            <person name="Sun S."/>
            <person name="Springer D."/>
            <person name="Dromer F."/>
            <person name="Young S."/>
            <person name="Zeng Q."/>
            <person name="Chapman S."/>
            <person name="Gujja S."/>
            <person name="Saif S."/>
            <person name="Birren B."/>
        </authorList>
    </citation>
    <scope>NUCLEOTIDE SEQUENCE [LARGE SCALE GENOMIC DNA]</scope>
    <source>
        <strain evidence="10 11">ATCC 28783</strain>
    </source>
</reference>
<sequence>MESRTPLEGPEGTETAKRRKKNVSRACIVCRRRRTKCDGQPRCATCKSFDEECIYDPDQDGRKPATKLYVQALVNRVRTLEEQLALATESPSPTQQAQRSVGRSRRIDPRQSRINLAGTLIVEKDSFTHHGPTSAFMHLPDSLVRDRRDSEGPSGSWNPSLWPQSPGGSAIDWVSLPWDRHLPKGIIQTPFVHEELLSIFFSYLNDWCWWTDESAFLSGLYASITNSSPKNMHYSPLLHNVILALACQLSPQTVSPSTDPTIACNVAEALGERARGYIEEEADTPQLSTVKGMMLLGSYHWSRGKHSLGWFYEGMGVRIAQRLGLNADCSALVARGLITAEAKTHRDRAFFTVYCQDQLWSLAVGRTAGLTTEDFVTPLPEIDADIDAQPWIDHYARLERRKGIHIQGPPSWTSTVFNYTCRLALLSDRMHSILYRIRPSLDPVTQQNLVSELHLDLHAWLMELPSPLRLESSPNPPPHIINLHATCRYLQILLHRPTYTQPFSEGDPDRDLAIQTCNLAAAEILRLLQMYSRSPGLRYCSTTICNVTFTAGTIFLLAAVKTTEGCKANSQALSDAASCIMYLREMSWPAAHLGGDILAHMKEDWCPSAPLPALSQPSRRETPSISDKSSLGLLGNIEDLKDKNSEIARFLTSMGWQPPQEDVQISGIVSGDDGRGNGFQSVERDMQVSMADMGQRSPIPGLELSGMMGLMPGNLGQLWSSQEEAWLPAFPGEDWFQ</sequence>
<dbReference type="Proteomes" id="UP000289152">
    <property type="component" value="Unassembled WGS sequence"/>
</dbReference>
<comment type="subcellular location">
    <subcellularLocation>
        <location evidence="1">Nucleus</location>
    </subcellularLocation>
</comment>
<dbReference type="InterPro" id="IPR051615">
    <property type="entry name" value="Transcr_Regulatory_Elem"/>
</dbReference>
<name>A0A4Q1BM43_TREME</name>
<dbReference type="InterPro" id="IPR036864">
    <property type="entry name" value="Zn2-C6_fun-type_DNA-bd_sf"/>
</dbReference>
<dbReference type="InterPro" id="IPR007219">
    <property type="entry name" value="XnlR_reg_dom"/>
</dbReference>
<evidence type="ECO:0000256" key="2">
    <source>
        <dbReference type="ARBA" id="ARBA00022723"/>
    </source>
</evidence>
<accession>A0A4Q1BM43</accession>
<keyword evidence="5" id="KW-0238">DNA-binding</keyword>
<keyword evidence="6" id="KW-0804">Transcription</keyword>
<protein>
    <recommendedName>
        <fullName evidence="9">Zn(2)-C6 fungal-type domain-containing protein</fullName>
    </recommendedName>
</protein>
<evidence type="ECO:0000256" key="7">
    <source>
        <dbReference type="ARBA" id="ARBA00023242"/>
    </source>
</evidence>
<dbReference type="PANTHER" id="PTHR31313">
    <property type="entry name" value="TY1 ENHANCER ACTIVATOR"/>
    <property type="match status" value="1"/>
</dbReference>
<dbReference type="Pfam" id="PF04082">
    <property type="entry name" value="Fungal_trans"/>
    <property type="match status" value="1"/>
</dbReference>
<evidence type="ECO:0000256" key="6">
    <source>
        <dbReference type="ARBA" id="ARBA00023163"/>
    </source>
</evidence>
<keyword evidence="3" id="KW-0862">Zinc</keyword>
<evidence type="ECO:0000256" key="1">
    <source>
        <dbReference type="ARBA" id="ARBA00004123"/>
    </source>
</evidence>
<dbReference type="VEuPathDB" id="FungiDB:TREMEDRAFT_72723"/>
<keyword evidence="7" id="KW-0539">Nucleus</keyword>
<proteinExistence type="predicted"/>
<evidence type="ECO:0000256" key="3">
    <source>
        <dbReference type="ARBA" id="ARBA00022833"/>
    </source>
</evidence>
<dbReference type="PANTHER" id="PTHR31313:SF81">
    <property type="entry name" value="TY1 ENHANCER ACTIVATOR"/>
    <property type="match status" value="1"/>
</dbReference>
<dbReference type="GO" id="GO:0003677">
    <property type="term" value="F:DNA binding"/>
    <property type="evidence" value="ECO:0007669"/>
    <property type="project" value="UniProtKB-KW"/>
</dbReference>
<dbReference type="EMBL" id="SDIL01000040">
    <property type="protein sequence ID" value="RXK38884.1"/>
    <property type="molecule type" value="Genomic_DNA"/>
</dbReference>
<dbReference type="InterPro" id="IPR001138">
    <property type="entry name" value="Zn2Cys6_DnaBD"/>
</dbReference>
<dbReference type="GO" id="GO:0006351">
    <property type="term" value="P:DNA-templated transcription"/>
    <property type="evidence" value="ECO:0007669"/>
    <property type="project" value="InterPro"/>
</dbReference>
<keyword evidence="2" id="KW-0479">Metal-binding</keyword>
<dbReference type="OrthoDB" id="2154091at2759"/>
<comment type="caution">
    <text evidence="10">The sequence shown here is derived from an EMBL/GenBank/DDBJ whole genome shotgun (WGS) entry which is preliminary data.</text>
</comment>
<dbReference type="PROSITE" id="PS00463">
    <property type="entry name" value="ZN2_CY6_FUNGAL_1"/>
    <property type="match status" value="1"/>
</dbReference>
<evidence type="ECO:0000256" key="5">
    <source>
        <dbReference type="ARBA" id="ARBA00023125"/>
    </source>
</evidence>
<keyword evidence="11" id="KW-1185">Reference proteome</keyword>
<feature type="region of interest" description="Disordered" evidence="8">
    <location>
        <begin position="85"/>
        <end position="108"/>
    </location>
</feature>
<evidence type="ECO:0000259" key="9">
    <source>
        <dbReference type="PROSITE" id="PS50048"/>
    </source>
</evidence>
<dbReference type="Pfam" id="PF00172">
    <property type="entry name" value="Zn_clus"/>
    <property type="match status" value="1"/>
</dbReference>
<dbReference type="InParanoid" id="A0A4Q1BM43"/>
<feature type="compositionally biased region" description="Polar residues" evidence="8">
    <location>
        <begin position="89"/>
        <end position="101"/>
    </location>
</feature>
<dbReference type="GO" id="GO:0005634">
    <property type="term" value="C:nucleus"/>
    <property type="evidence" value="ECO:0007669"/>
    <property type="project" value="UniProtKB-SubCell"/>
</dbReference>
<dbReference type="AlphaFoldDB" id="A0A4Q1BM43"/>
<evidence type="ECO:0000313" key="11">
    <source>
        <dbReference type="Proteomes" id="UP000289152"/>
    </source>
</evidence>
<evidence type="ECO:0000256" key="8">
    <source>
        <dbReference type="SAM" id="MobiDB-lite"/>
    </source>
</evidence>
<dbReference type="SMART" id="SM00066">
    <property type="entry name" value="GAL4"/>
    <property type="match status" value="1"/>
</dbReference>
<dbReference type="GO" id="GO:0000981">
    <property type="term" value="F:DNA-binding transcription factor activity, RNA polymerase II-specific"/>
    <property type="evidence" value="ECO:0007669"/>
    <property type="project" value="InterPro"/>
</dbReference>
<dbReference type="FunCoup" id="A0A4Q1BM43">
    <property type="interactions" value="24"/>
</dbReference>
<dbReference type="Gene3D" id="4.10.240.10">
    <property type="entry name" value="Zn(2)-C6 fungal-type DNA-binding domain"/>
    <property type="match status" value="1"/>
</dbReference>
<gene>
    <name evidence="10" type="ORF">M231_03833</name>
</gene>
<feature type="domain" description="Zn(2)-C6 fungal-type" evidence="9">
    <location>
        <begin position="26"/>
        <end position="55"/>
    </location>
</feature>
<keyword evidence="4" id="KW-0805">Transcription regulation</keyword>
<dbReference type="PROSITE" id="PS50048">
    <property type="entry name" value="ZN2_CY6_FUNGAL_2"/>
    <property type="match status" value="1"/>
</dbReference>
<dbReference type="SUPFAM" id="SSF57701">
    <property type="entry name" value="Zn2/Cys6 DNA-binding domain"/>
    <property type="match status" value="1"/>
</dbReference>
<dbReference type="GO" id="GO:0008270">
    <property type="term" value="F:zinc ion binding"/>
    <property type="evidence" value="ECO:0007669"/>
    <property type="project" value="InterPro"/>
</dbReference>
<dbReference type="CDD" id="cd12148">
    <property type="entry name" value="fungal_TF_MHR"/>
    <property type="match status" value="1"/>
</dbReference>